<dbReference type="AlphaFoldDB" id="B3QV23"/>
<evidence type="ECO:0000313" key="3">
    <source>
        <dbReference type="Proteomes" id="UP000001208"/>
    </source>
</evidence>
<feature type="domain" description="Helix-hairpin-helix DNA-binding motif class 1" evidence="1">
    <location>
        <begin position="301"/>
        <end position="320"/>
    </location>
</feature>
<protein>
    <submittedName>
        <fullName evidence="2">Helix-hairpin-helix DNA-binding class 1</fullName>
    </submittedName>
</protein>
<dbReference type="Gene3D" id="2.40.160.60">
    <property type="entry name" value="Outer membrane protein transport protein (OMPP1/FadL/TodX)"/>
    <property type="match status" value="1"/>
</dbReference>
<sequence length="357" mass="39137">MPKPLYGAFERLDVSARAGALGGAFVALGNSSFGGFYNPASLELLPSREVGVFYSQPYGMSELSYFAFSFADPGFLPNSLGSLGLSVKRYGFELYNEKTVAASYAGAFERVFFYGFSLNYHHLSIKNYGSAAAFGLSLGTLFLVSPEFSLGFSGFNLNRPTIGKTSEALPQSYILGMAYRPDGNLRILIDFEKDPRFALMLKSGVEYEPVEAISLRAGFSTEPKKMSGGIGIHYGAMDIDYALAAHSDLGLTHQVALMVHFGAPENEPVFQAKLLAFETAWYRSESLKSGEVIDLNRASASDLLRVPGMSRRAAFNILRYREAYGAFLTISELENVRGISPGMYEKIKDYLIIGEHE</sequence>
<dbReference type="SMART" id="SM00278">
    <property type="entry name" value="HhH1"/>
    <property type="match status" value="2"/>
</dbReference>
<dbReference type="InterPro" id="IPR051675">
    <property type="entry name" value="Endo/Exo/Phosphatase_dom_1"/>
</dbReference>
<dbReference type="EMBL" id="CP001100">
    <property type="protein sequence ID" value="ACF12977.1"/>
    <property type="molecule type" value="Genomic_DNA"/>
</dbReference>
<dbReference type="SUPFAM" id="SSF56935">
    <property type="entry name" value="Porins"/>
    <property type="match status" value="1"/>
</dbReference>
<dbReference type="Gene3D" id="1.10.150.280">
    <property type="entry name" value="AF1531-like domain"/>
    <property type="match status" value="1"/>
</dbReference>
<dbReference type="InterPro" id="IPR010994">
    <property type="entry name" value="RuvA_2-like"/>
</dbReference>
<name>B3QV23_CHLT3</name>
<accession>B3QV23</accession>
<keyword evidence="2" id="KW-0238">DNA-binding</keyword>
<dbReference type="Pfam" id="PF12836">
    <property type="entry name" value="HHH_3"/>
    <property type="match status" value="1"/>
</dbReference>
<dbReference type="InterPro" id="IPR003583">
    <property type="entry name" value="Hlx-hairpin-Hlx_DNA-bd_motif"/>
</dbReference>
<dbReference type="HOGENOM" id="CLU_775436_0_0_10"/>
<dbReference type="PANTHER" id="PTHR21180:SF32">
    <property type="entry name" value="ENDONUCLEASE_EXONUCLEASE_PHOSPHATASE FAMILY DOMAIN-CONTAINING PROTEIN 1"/>
    <property type="match status" value="1"/>
</dbReference>
<dbReference type="GO" id="GO:0003677">
    <property type="term" value="F:DNA binding"/>
    <property type="evidence" value="ECO:0007669"/>
    <property type="project" value="UniProtKB-KW"/>
</dbReference>
<dbReference type="SUPFAM" id="SSF47781">
    <property type="entry name" value="RuvA domain 2-like"/>
    <property type="match status" value="1"/>
</dbReference>
<evidence type="ECO:0000313" key="2">
    <source>
        <dbReference type="EMBL" id="ACF12977.1"/>
    </source>
</evidence>
<keyword evidence="3" id="KW-1185">Reference proteome</keyword>
<organism evidence="2 3">
    <name type="scientific">Chloroherpeton thalassium (strain ATCC 35110 / GB-78)</name>
    <dbReference type="NCBI Taxonomy" id="517418"/>
    <lineage>
        <taxon>Bacteria</taxon>
        <taxon>Pseudomonadati</taxon>
        <taxon>Chlorobiota</taxon>
        <taxon>Chlorobiia</taxon>
        <taxon>Chlorobiales</taxon>
        <taxon>Chloroherpetonaceae</taxon>
        <taxon>Chloroherpeton</taxon>
    </lineage>
</organism>
<dbReference type="RefSeq" id="WP_012499061.1">
    <property type="nucleotide sequence ID" value="NC_011026.1"/>
</dbReference>
<dbReference type="STRING" id="517418.Ctha_0506"/>
<dbReference type="eggNOG" id="COG1555">
    <property type="taxonomic scope" value="Bacteria"/>
</dbReference>
<dbReference type="Proteomes" id="UP000001208">
    <property type="component" value="Chromosome"/>
</dbReference>
<gene>
    <name evidence="2" type="ordered locus">Ctha_0506</name>
</gene>
<feature type="domain" description="Helix-hairpin-helix DNA-binding motif class 1" evidence="1">
    <location>
        <begin position="331"/>
        <end position="350"/>
    </location>
</feature>
<proteinExistence type="predicted"/>
<dbReference type="PANTHER" id="PTHR21180">
    <property type="entry name" value="ENDONUCLEASE/EXONUCLEASE/PHOSPHATASE FAMILY DOMAIN-CONTAINING PROTEIN 1"/>
    <property type="match status" value="1"/>
</dbReference>
<evidence type="ECO:0000259" key="1">
    <source>
        <dbReference type="SMART" id="SM00278"/>
    </source>
</evidence>
<reference evidence="2 3" key="1">
    <citation type="submission" date="2008-06" db="EMBL/GenBank/DDBJ databases">
        <title>Complete sequence of Chloroherpeton thalassium ATCC 35110.</title>
        <authorList>
            <consortium name="US DOE Joint Genome Institute"/>
            <person name="Lucas S."/>
            <person name="Copeland A."/>
            <person name="Lapidus A."/>
            <person name="Glavina del Rio T."/>
            <person name="Dalin E."/>
            <person name="Tice H."/>
            <person name="Bruce D."/>
            <person name="Goodwin L."/>
            <person name="Pitluck S."/>
            <person name="Schmutz J."/>
            <person name="Larimer F."/>
            <person name="Land M."/>
            <person name="Hauser L."/>
            <person name="Kyrpides N."/>
            <person name="Mikhailova N."/>
            <person name="Liu Z."/>
            <person name="Li T."/>
            <person name="Zhao F."/>
            <person name="Overmann J."/>
            <person name="Bryant D.A."/>
            <person name="Richardson P."/>
        </authorList>
    </citation>
    <scope>NUCLEOTIDE SEQUENCE [LARGE SCALE GENOMIC DNA]</scope>
    <source>
        <strain evidence="3">ATCC 35110 / GB-78</strain>
    </source>
</reference>
<dbReference type="GO" id="GO:0006281">
    <property type="term" value="P:DNA repair"/>
    <property type="evidence" value="ECO:0007669"/>
    <property type="project" value="InterPro"/>
</dbReference>
<dbReference type="KEGG" id="cts:Ctha_0506"/>